<dbReference type="InterPro" id="IPR001206">
    <property type="entry name" value="Diacylglycerol_kinase_cat_dom"/>
</dbReference>
<feature type="region of interest" description="Disordered" evidence="12">
    <location>
        <begin position="1"/>
        <end position="37"/>
    </location>
</feature>
<organism evidence="14 15">
    <name type="scientific">Halogeometricum salsisoli</name>
    <dbReference type="NCBI Taxonomy" id="2950536"/>
    <lineage>
        <taxon>Archaea</taxon>
        <taxon>Methanobacteriati</taxon>
        <taxon>Methanobacteriota</taxon>
        <taxon>Stenosarchaea group</taxon>
        <taxon>Halobacteria</taxon>
        <taxon>Halobacteriales</taxon>
        <taxon>Haloferacaceae</taxon>
        <taxon>Halogeometricum</taxon>
    </lineage>
</organism>
<dbReference type="EMBL" id="JAMQOP010000001">
    <property type="protein sequence ID" value="MDS0297883.1"/>
    <property type="molecule type" value="Genomic_DNA"/>
</dbReference>
<dbReference type="NCBIfam" id="TIGR00147">
    <property type="entry name" value="YegS/Rv2252/BmrU family lipid kinase"/>
    <property type="match status" value="1"/>
</dbReference>
<accession>A0ABU2GC93</accession>
<feature type="domain" description="DAGKc" evidence="13">
    <location>
        <begin position="17"/>
        <end position="145"/>
    </location>
</feature>
<dbReference type="SMART" id="SM00046">
    <property type="entry name" value="DAGKc"/>
    <property type="match status" value="1"/>
</dbReference>
<feature type="compositionally biased region" description="Basic and acidic residues" evidence="12">
    <location>
        <begin position="1"/>
        <end position="13"/>
    </location>
</feature>
<protein>
    <submittedName>
        <fullName evidence="14">Diacylglycerol kinase family lipid kinase</fullName>
    </submittedName>
</protein>
<comment type="caution">
    <text evidence="14">The sequence shown here is derived from an EMBL/GenBank/DDBJ whole genome shotgun (WGS) entry which is preliminary data.</text>
</comment>
<dbReference type="Gene3D" id="2.60.200.40">
    <property type="match status" value="1"/>
</dbReference>
<evidence type="ECO:0000256" key="6">
    <source>
        <dbReference type="ARBA" id="ARBA00022777"/>
    </source>
</evidence>
<dbReference type="InterPro" id="IPR016064">
    <property type="entry name" value="NAD/diacylglycerol_kinase_sf"/>
</dbReference>
<dbReference type="PANTHER" id="PTHR12358:SF106">
    <property type="entry name" value="LIPID KINASE YEGS"/>
    <property type="match status" value="1"/>
</dbReference>
<dbReference type="Pfam" id="PF19279">
    <property type="entry name" value="YegS_C"/>
    <property type="match status" value="1"/>
</dbReference>
<evidence type="ECO:0000256" key="10">
    <source>
        <dbReference type="ARBA" id="ARBA00023209"/>
    </source>
</evidence>
<dbReference type="InterPro" id="IPR050187">
    <property type="entry name" value="Lipid_Phosphate_FormReg"/>
</dbReference>
<reference evidence="14 15" key="1">
    <citation type="submission" date="2022-06" db="EMBL/GenBank/DDBJ databases">
        <title>Halogeometricum sp. a new haloarchaeum isolate from saline soil.</title>
        <authorList>
            <person name="Strakova D."/>
            <person name="Galisteo C."/>
            <person name="Sanchez-Porro C."/>
            <person name="Ventosa A."/>
        </authorList>
    </citation>
    <scope>NUCLEOTIDE SEQUENCE [LARGE SCALE GENOMIC DNA]</scope>
    <source>
        <strain evidence="14 15">S1BR25-6</strain>
    </source>
</reference>
<dbReference type="Gene3D" id="3.40.50.10330">
    <property type="entry name" value="Probable inorganic polyphosphate/atp-NAD kinase, domain 1"/>
    <property type="match status" value="1"/>
</dbReference>
<evidence type="ECO:0000256" key="2">
    <source>
        <dbReference type="ARBA" id="ARBA00022516"/>
    </source>
</evidence>
<dbReference type="Proteomes" id="UP001257060">
    <property type="component" value="Unassembled WGS sequence"/>
</dbReference>
<comment type="cofactor">
    <cofactor evidence="1">
        <name>Mg(2+)</name>
        <dbReference type="ChEBI" id="CHEBI:18420"/>
    </cofactor>
</comment>
<dbReference type="InterPro" id="IPR045540">
    <property type="entry name" value="YegS/DAGK_C"/>
</dbReference>
<keyword evidence="8" id="KW-0460">Magnesium</keyword>
<evidence type="ECO:0000256" key="4">
    <source>
        <dbReference type="ARBA" id="ARBA00022723"/>
    </source>
</evidence>
<keyword evidence="10" id="KW-0594">Phospholipid biosynthesis</keyword>
<evidence type="ECO:0000256" key="1">
    <source>
        <dbReference type="ARBA" id="ARBA00001946"/>
    </source>
</evidence>
<sequence length="321" mass="34374">MTTHETTDGDREAPPSTDDGEWRIILNPVSGSGDHAERVESLAAERGYAVERTEEPGDAVEFAERAGRKGAERVAACGGDGTIHNVVEGLGRADALDDVTFGVVPGGTGNDFATNVGIRDVEHAFELLESGDRRRIDLGVADGELFTNSCIAGLTAQTSSETSSDMKERFGTLAYVAAGFKTVREFEPLHVELEVERDVSAQSTTWTGEALCILVGNARGFARGGGQANVEDGLFEVTVVNDMPTSKMLTEAAVQQFIGSDTENVTQLTGDELHVTGREGEDIEFSLDGEIREHRDLSMHVRSQALDVVVGEAYEPRPSDA</sequence>
<dbReference type="Pfam" id="PF00781">
    <property type="entry name" value="DAGK_cat"/>
    <property type="match status" value="1"/>
</dbReference>
<dbReference type="PANTHER" id="PTHR12358">
    <property type="entry name" value="SPHINGOSINE KINASE"/>
    <property type="match status" value="1"/>
</dbReference>
<evidence type="ECO:0000313" key="14">
    <source>
        <dbReference type="EMBL" id="MDS0297883.1"/>
    </source>
</evidence>
<dbReference type="PROSITE" id="PS50146">
    <property type="entry name" value="DAGK"/>
    <property type="match status" value="1"/>
</dbReference>
<name>A0ABU2GC93_9EURY</name>
<dbReference type="InterPro" id="IPR017438">
    <property type="entry name" value="ATP-NAD_kinase_N"/>
</dbReference>
<evidence type="ECO:0000256" key="9">
    <source>
        <dbReference type="ARBA" id="ARBA00023098"/>
    </source>
</evidence>
<dbReference type="SUPFAM" id="SSF111331">
    <property type="entry name" value="NAD kinase/diacylglycerol kinase-like"/>
    <property type="match status" value="1"/>
</dbReference>
<keyword evidence="4" id="KW-0479">Metal-binding</keyword>
<gene>
    <name evidence="14" type="ORF">NDI76_03940</name>
</gene>
<keyword evidence="11" id="KW-1208">Phospholipid metabolism</keyword>
<keyword evidence="2" id="KW-0444">Lipid biosynthesis</keyword>
<keyword evidence="6 14" id="KW-0418">Kinase</keyword>
<dbReference type="RefSeq" id="WP_310922710.1">
    <property type="nucleotide sequence ID" value="NZ_JAMQOP010000001.1"/>
</dbReference>
<proteinExistence type="predicted"/>
<dbReference type="GO" id="GO:0016301">
    <property type="term" value="F:kinase activity"/>
    <property type="evidence" value="ECO:0007669"/>
    <property type="project" value="UniProtKB-KW"/>
</dbReference>
<evidence type="ECO:0000256" key="12">
    <source>
        <dbReference type="SAM" id="MobiDB-lite"/>
    </source>
</evidence>
<evidence type="ECO:0000256" key="3">
    <source>
        <dbReference type="ARBA" id="ARBA00022679"/>
    </source>
</evidence>
<evidence type="ECO:0000256" key="7">
    <source>
        <dbReference type="ARBA" id="ARBA00022840"/>
    </source>
</evidence>
<keyword evidence="5" id="KW-0547">Nucleotide-binding</keyword>
<evidence type="ECO:0000256" key="8">
    <source>
        <dbReference type="ARBA" id="ARBA00022842"/>
    </source>
</evidence>
<keyword evidence="3" id="KW-0808">Transferase</keyword>
<keyword evidence="15" id="KW-1185">Reference proteome</keyword>
<evidence type="ECO:0000256" key="11">
    <source>
        <dbReference type="ARBA" id="ARBA00023264"/>
    </source>
</evidence>
<keyword evidence="9" id="KW-0443">Lipid metabolism</keyword>
<evidence type="ECO:0000259" key="13">
    <source>
        <dbReference type="PROSITE" id="PS50146"/>
    </source>
</evidence>
<keyword evidence="7" id="KW-0067">ATP-binding</keyword>
<dbReference type="InterPro" id="IPR005218">
    <property type="entry name" value="Diacylglycerol/lipid_kinase"/>
</dbReference>
<evidence type="ECO:0000256" key="5">
    <source>
        <dbReference type="ARBA" id="ARBA00022741"/>
    </source>
</evidence>
<evidence type="ECO:0000313" key="15">
    <source>
        <dbReference type="Proteomes" id="UP001257060"/>
    </source>
</evidence>